<comment type="caution">
    <text evidence="4">The sequence shown here is derived from an EMBL/GenBank/DDBJ whole genome shotgun (WGS) entry which is preliminary data.</text>
</comment>
<feature type="compositionally biased region" description="Polar residues" evidence="2">
    <location>
        <begin position="508"/>
        <end position="522"/>
    </location>
</feature>
<dbReference type="InterPro" id="IPR000504">
    <property type="entry name" value="RRM_dom"/>
</dbReference>
<keyword evidence="1" id="KW-0694">RNA-binding</keyword>
<dbReference type="SUPFAM" id="SSF56300">
    <property type="entry name" value="Metallo-dependent phosphatases"/>
    <property type="match status" value="1"/>
</dbReference>
<dbReference type="Pfam" id="PF00076">
    <property type="entry name" value="RRM_1"/>
    <property type="match status" value="1"/>
</dbReference>
<dbReference type="GO" id="GO:0003723">
    <property type="term" value="F:RNA binding"/>
    <property type="evidence" value="ECO:0007669"/>
    <property type="project" value="UniProtKB-UniRule"/>
</dbReference>
<dbReference type="PROSITE" id="PS50102">
    <property type="entry name" value="RRM"/>
    <property type="match status" value="1"/>
</dbReference>
<proteinExistence type="predicted"/>
<keyword evidence="5" id="KW-1185">Reference proteome</keyword>
<dbReference type="AlphaFoldDB" id="A0A9N9AT71"/>
<evidence type="ECO:0000313" key="5">
    <source>
        <dbReference type="Proteomes" id="UP000789508"/>
    </source>
</evidence>
<dbReference type="Pfam" id="PF10360">
    <property type="entry name" value="DUF2433"/>
    <property type="match status" value="1"/>
</dbReference>
<dbReference type="InterPro" id="IPR012677">
    <property type="entry name" value="Nucleotide-bd_a/b_plait_sf"/>
</dbReference>
<organism evidence="4 5">
    <name type="scientific">Ambispora leptoticha</name>
    <dbReference type="NCBI Taxonomy" id="144679"/>
    <lineage>
        <taxon>Eukaryota</taxon>
        <taxon>Fungi</taxon>
        <taxon>Fungi incertae sedis</taxon>
        <taxon>Mucoromycota</taxon>
        <taxon>Glomeromycotina</taxon>
        <taxon>Glomeromycetes</taxon>
        <taxon>Archaeosporales</taxon>
        <taxon>Ambisporaceae</taxon>
        <taxon>Ambispora</taxon>
    </lineage>
</organism>
<dbReference type="PANTHER" id="PTHR31987:SF11">
    <property type="entry name" value="DUF2433 DOMAIN-CONTAINING PROTEIN"/>
    <property type="match status" value="1"/>
</dbReference>
<dbReference type="InterPro" id="IPR035979">
    <property type="entry name" value="RBD_domain_sf"/>
</dbReference>
<dbReference type="OrthoDB" id="3918848at2759"/>
<evidence type="ECO:0000313" key="4">
    <source>
        <dbReference type="EMBL" id="CAG8539312.1"/>
    </source>
</evidence>
<dbReference type="InterPro" id="IPR029052">
    <property type="entry name" value="Metallo-depent_PP-like"/>
</dbReference>
<sequence length="671" mass="74406">MAPPQDYYTYDQAVSTSASSQSRVSSNWSNANGTSYALPATTWNGQSQTNGPITVSNFAEQPHSSIHVNNHNSTRPPAPNGISINTSNLPISNNSTILNIEGGNISQLNTLAETTGAKYVIHTGDFGFYEKSTLERITSSRTLRYLIQYSNLMPPEKRAVLLDSNTTTEEIRRELVSSETPLISEFPLLLEGKLKLQIPVYTVWGSCEDIWVLENFRSKKYNIPNLHILDESNSALISIGNVNLRLFGLGGAVVSHKLFDNGEGTTTIAGGGGTMWTTALQIGELVDTAHRVYHPTETRILVTHNSPGLIGLLSQLALALRADFTISAGLHFRYCVSYNEFSVQCDQENYRSKLENSRKSFYQMYNSIKEKVENSVDDAQKALLDNALAVVNRVPAQDKEENAFKNIWNFNLPDAAFGHLLLNVNDGRISAETTSQGFNFSHRRNNAQVDGPSGTTTNSVNQTPESPSSVNPVSRRQPSQWQTLTPQVQPVMRSPSPHKINNRAVSPANLNDQVGNNNTYRNAPSLLAPNETPSRRGTPSPNDYPETKTNSSINMNSSTVSINNTINATTTTNNHTFNDNESNNDYTEINNYTSHNIPPTQTWADHTDKFKLNILPVTEDDLMEFFSSVKDGIEKVRIVFDKNNSSIQRNFAYVDFRDEESLQKALNLNGQ</sequence>
<dbReference type="InterPro" id="IPR018829">
    <property type="entry name" value="DUF2433"/>
</dbReference>
<evidence type="ECO:0000256" key="1">
    <source>
        <dbReference type="PROSITE-ProRule" id="PRU00176"/>
    </source>
</evidence>
<dbReference type="PANTHER" id="PTHR31987">
    <property type="entry name" value="GLUTAMINASE A-RELATED"/>
    <property type="match status" value="1"/>
</dbReference>
<reference evidence="4" key="1">
    <citation type="submission" date="2021-06" db="EMBL/GenBank/DDBJ databases">
        <authorList>
            <person name="Kallberg Y."/>
            <person name="Tangrot J."/>
            <person name="Rosling A."/>
        </authorList>
    </citation>
    <scope>NUCLEOTIDE SEQUENCE</scope>
    <source>
        <strain evidence="4">FL130A</strain>
    </source>
</reference>
<accession>A0A9N9AT71</accession>
<evidence type="ECO:0000256" key="2">
    <source>
        <dbReference type="SAM" id="MobiDB-lite"/>
    </source>
</evidence>
<dbReference type="EMBL" id="CAJVPS010001472">
    <property type="protein sequence ID" value="CAG8539312.1"/>
    <property type="molecule type" value="Genomic_DNA"/>
</dbReference>
<gene>
    <name evidence="4" type="ORF">ALEPTO_LOCUS5330</name>
</gene>
<dbReference type="InterPro" id="IPR052743">
    <property type="entry name" value="Glutaminase_GtaA"/>
</dbReference>
<dbReference type="Gene3D" id="3.30.70.330">
    <property type="match status" value="1"/>
</dbReference>
<name>A0A9N9AT71_9GLOM</name>
<feature type="compositionally biased region" description="Low complexity" evidence="2">
    <location>
        <begin position="547"/>
        <end position="557"/>
    </location>
</feature>
<protein>
    <submittedName>
        <fullName evidence="4">14188_t:CDS:1</fullName>
    </submittedName>
</protein>
<dbReference type="Proteomes" id="UP000789508">
    <property type="component" value="Unassembled WGS sequence"/>
</dbReference>
<feature type="compositionally biased region" description="Polar residues" evidence="2">
    <location>
        <begin position="531"/>
        <end position="541"/>
    </location>
</feature>
<evidence type="ECO:0000259" key="3">
    <source>
        <dbReference type="PROSITE" id="PS50102"/>
    </source>
</evidence>
<feature type="region of interest" description="Disordered" evidence="2">
    <location>
        <begin position="435"/>
        <end position="557"/>
    </location>
</feature>
<feature type="compositionally biased region" description="Polar residues" evidence="2">
    <location>
        <begin position="453"/>
        <end position="488"/>
    </location>
</feature>
<dbReference type="SUPFAM" id="SSF54928">
    <property type="entry name" value="RNA-binding domain, RBD"/>
    <property type="match status" value="1"/>
</dbReference>
<feature type="non-terminal residue" evidence="4">
    <location>
        <position position="1"/>
    </location>
</feature>
<feature type="domain" description="RRM" evidence="3">
    <location>
        <begin position="608"/>
        <end position="671"/>
    </location>
</feature>